<evidence type="ECO:0000313" key="3">
    <source>
        <dbReference type="EMBL" id="THH19634.1"/>
    </source>
</evidence>
<feature type="domain" description="Mok11-13/Ags1-like GH beta-sandwich" evidence="1">
    <location>
        <begin position="23"/>
        <end position="152"/>
    </location>
</feature>
<dbReference type="EMBL" id="SGPM01000527">
    <property type="protein sequence ID" value="THH19634.1"/>
    <property type="molecule type" value="Genomic_DNA"/>
</dbReference>
<dbReference type="PANTHER" id="PTHR47182">
    <property type="entry name" value="CELL WALL ALPHA-1,3-GLUCAN SYNTHASE AGS1-RELATED"/>
    <property type="match status" value="1"/>
</dbReference>
<proteinExistence type="predicted"/>
<name>A0A4S4M3H0_9APHY</name>
<dbReference type="InterPro" id="IPR058655">
    <property type="entry name" value="Mok11-14/Ags1-like"/>
</dbReference>
<dbReference type="InterPro" id="IPR058656">
    <property type="entry name" value="Mok11-13/Ags1-like_GH"/>
</dbReference>
<dbReference type="InterPro" id="IPR058657">
    <property type="entry name" value="Mok11-13/Ags1-like_Ig"/>
</dbReference>
<evidence type="ECO:0000313" key="4">
    <source>
        <dbReference type="Proteomes" id="UP000308730"/>
    </source>
</evidence>
<dbReference type="Pfam" id="PF26111">
    <property type="entry name" value="Ig_Mok13"/>
    <property type="match status" value="1"/>
</dbReference>
<gene>
    <name evidence="3" type="ORF">EUX98_g8731</name>
</gene>
<feature type="domain" description="Mok11-13/Ags1-like Ig-like beta-sandwich" evidence="2">
    <location>
        <begin position="155"/>
        <end position="266"/>
    </location>
</feature>
<dbReference type="AlphaFoldDB" id="A0A4S4M3H0"/>
<comment type="caution">
    <text evidence="3">The sequence shown here is derived from an EMBL/GenBank/DDBJ whole genome shotgun (WGS) entry which is preliminary data.</text>
</comment>
<sequence length="267" mass="29160">MRCVFSHFNYLQTVYNALQDGINLVQRGNWTHFIQRPGSNETQTEMGLWSITCASIPNVQTLSGNHTNQMWMLFSNENSTTTWAFDCTSPDWIPSPYPAPVTVRNLFSPYETYMLQDLLSSYNNDSKAPFFGRLPAVTLDLFDFKALVPETKLAPLPTITKFLHGHNARIQAESGDANATSLDITLEFNVPMDCASVTAAISFNMSSSGHGGSPSIGTPKCGNVTNPGPASVTNADISQFSWSTTLTNVSDGILTITVTNPTESAQE</sequence>
<keyword evidence="4" id="KW-1185">Reference proteome</keyword>
<dbReference type="GO" id="GO:0047657">
    <property type="term" value="F:alpha-1,3-glucan synthase activity"/>
    <property type="evidence" value="ECO:0007669"/>
    <property type="project" value="TreeGrafter"/>
</dbReference>
<evidence type="ECO:0000259" key="1">
    <source>
        <dbReference type="Pfam" id="PF26108"/>
    </source>
</evidence>
<dbReference type="Proteomes" id="UP000308730">
    <property type="component" value="Unassembled WGS sequence"/>
</dbReference>
<dbReference type="OrthoDB" id="3261937at2759"/>
<dbReference type="GO" id="GO:0070600">
    <property type="term" value="P:fungal-type cell wall (1-&gt;3)-alpha-glucan biosynthetic process"/>
    <property type="evidence" value="ECO:0007669"/>
    <property type="project" value="TreeGrafter"/>
</dbReference>
<organism evidence="3 4">
    <name type="scientific">Antrodiella citrinella</name>
    <dbReference type="NCBI Taxonomy" id="2447956"/>
    <lineage>
        <taxon>Eukaryota</taxon>
        <taxon>Fungi</taxon>
        <taxon>Dikarya</taxon>
        <taxon>Basidiomycota</taxon>
        <taxon>Agaricomycotina</taxon>
        <taxon>Agaricomycetes</taxon>
        <taxon>Polyporales</taxon>
        <taxon>Steccherinaceae</taxon>
        <taxon>Antrodiella</taxon>
    </lineage>
</organism>
<dbReference type="Pfam" id="PF26108">
    <property type="entry name" value="GH_Mok13"/>
    <property type="match status" value="1"/>
</dbReference>
<dbReference type="PANTHER" id="PTHR47182:SF2">
    <property type="entry name" value="CELL WALL ALPHA-1,3-GLUCAN SYNTHASE AGS1"/>
    <property type="match status" value="1"/>
</dbReference>
<accession>A0A4S4M3H0</accession>
<evidence type="ECO:0000259" key="2">
    <source>
        <dbReference type="Pfam" id="PF26111"/>
    </source>
</evidence>
<protein>
    <submittedName>
        <fullName evidence="3">Uncharacterized protein</fullName>
    </submittedName>
</protein>
<reference evidence="3 4" key="1">
    <citation type="submission" date="2019-02" db="EMBL/GenBank/DDBJ databases">
        <title>Genome sequencing of the rare red list fungi Antrodiella citrinella (Flaviporus citrinellus).</title>
        <authorList>
            <person name="Buettner E."/>
            <person name="Kellner H."/>
        </authorList>
    </citation>
    <scope>NUCLEOTIDE SEQUENCE [LARGE SCALE GENOMIC DNA]</scope>
    <source>
        <strain evidence="3 4">DSM 108506</strain>
    </source>
</reference>
<dbReference type="GO" id="GO:0009277">
    <property type="term" value="C:fungal-type cell wall"/>
    <property type="evidence" value="ECO:0007669"/>
    <property type="project" value="TreeGrafter"/>
</dbReference>